<dbReference type="PANTHER" id="PTHR44936">
    <property type="entry name" value="SENSOR PROTEIN CREC"/>
    <property type="match status" value="1"/>
</dbReference>
<reference evidence="10 12" key="1">
    <citation type="submission" date="2018-04" db="EMBL/GenBank/DDBJ databases">
        <title>Complete genome sequences of Streptomyces griseoviridis K61 and characterization of antagonistic properties of biological control agents.</title>
        <authorList>
            <person name="Mariita R.M."/>
            <person name="Sello J.K."/>
        </authorList>
    </citation>
    <scope>NUCLEOTIDE SEQUENCE [LARGE SCALE GENOMIC DNA]</scope>
    <source>
        <strain evidence="10 12">K61</strain>
    </source>
</reference>
<dbReference type="EMBL" id="CP034687">
    <property type="protein sequence ID" value="AZS83015.1"/>
    <property type="molecule type" value="Genomic_DNA"/>
</dbReference>
<sequence>MERHTSMLLPLLAAAAGLALALLGGAYRYWCSRMLVSLDAVTRTVRQLERGEPVELLAEHTGPPQTRELVESVNRIASAAQAVDERNRMLLSDIAHQQRTTLHLLGIRLERLAPHLPAHSGEVHRMITTDLERLRATVSELREASTATASPPVEVDAAAVVRERVAAWADAAAERQLALGAPHTGGRATVVTRAGTLERVMDILLDNAVRMSRPRGAVIVRTTVTGDHVHIRVTDEGPGMTPREREQAVRGGWSGERADGARGGEGWGLGLSIAHMLVASHGGELTLENGPGGRGLAAHIRFPRMPAGGARAGRPPGQPTTPPSTRSTDPVT</sequence>
<feature type="domain" description="Histidine kinase" evidence="8">
    <location>
        <begin position="93"/>
        <end position="306"/>
    </location>
</feature>
<evidence type="ECO:0000256" key="2">
    <source>
        <dbReference type="ARBA" id="ARBA00012438"/>
    </source>
</evidence>
<accession>A0A3Q9KPK9</accession>
<evidence type="ECO:0000313" key="9">
    <source>
        <dbReference type="EMBL" id="AZS83015.1"/>
    </source>
</evidence>
<evidence type="ECO:0000313" key="10">
    <source>
        <dbReference type="EMBL" id="QCN90133.1"/>
    </source>
</evidence>
<dbReference type="PROSITE" id="PS50109">
    <property type="entry name" value="HIS_KIN"/>
    <property type="match status" value="1"/>
</dbReference>
<evidence type="ECO:0000256" key="3">
    <source>
        <dbReference type="ARBA" id="ARBA00022679"/>
    </source>
</evidence>
<evidence type="ECO:0000256" key="6">
    <source>
        <dbReference type="ARBA" id="ARBA00022840"/>
    </source>
</evidence>
<dbReference type="Gene3D" id="1.10.287.130">
    <property type="match status" value="1"/>
</dbReference>
<feature type="region of interest" description="Disordered" evidence="7">
    <location>
        <begin position="305"/>
        <end position="332"/>
    </location>
</feature>
<dbReference type="Gene3D" id="3.30.565.10">
    <property type="entry name" value="Histidine kinase-like ATPase, C-terminal domain"/>
    <property type="match status" value="1"/>
</dbReference>
<dbReference type="AlphaFoldDB" id="A0A3Q9KPK9"/>
<dbReference type="InterPro" id="IPR036890">
    <property type="entry name" value="HATPase_C_sf"/>
</dbReference>
<dbReference type="PANTHER" id="PTHR44936:SF10">
    <property type="entry name" value="SENSOR PROTEIN RSTB"/>
    <property type="match status" value="1"/>
</dbReference>
<keyword evidence="6" id="KW-0067">ATP-binding</keyword>
<keyword evidence="12" id="KW-1185">Reference proteome</keyword>
<proteinExistence type="predicted"/>
<dbReference type="CDD" id="cd00075">
    <property type="entry name" value="HATPase"/>
    <property type="match status" value="1"/>
</dbReference>
<dbReference type="EMBL" id="CP029078">
    <property type="protein sequence ID" value="QCN90133.1"/>
    <property type="molecule type" value="Genomic_DNA"/>
</dbReference>
<dbReference type="RefSeq" id="WP_127175931.1">
    <property type="nucleotide sequence ID" value="NZ_CP029078.1"/>
</dbReference>
<gene>
    <name evidence="10" type="ORF">DDJ31_38435</name>
    <name evidence="9" type="ORF">ELQ87_00930</name>
</gene>
<keyword evidence="5 9" id="KW-0418">Kinase</keyword>
<dbReference type="SUPFAM" id="SSF55874">
    <property type="entry name" value="ATPase domain of HSP90 chaperone/DNA topoisomerase II/histidine kinase"/>
    <property type="match status" value="1"/>
</dbReference>
<dbReference type="SMART" id="SM00387">
    <property type="entry name" value="HATPase_c"/>
    <property type="match status" value="1"/>
</dbReference>
<keyword evidence="3" id="KW-0808">Transferase</keyword>
<reference evidence="9 11" key="2">
    <citation type="submission" date="2018-12" db="EMBL/GenBank/DDBJ databases">
        <title>Streptomyces griseoviridis F1-27 complete genome.</title>
        <authorList>
            <person name="Mariita R.M."/>
            <person name="Sello J.K."/>
        </authorList>
    </citation>
    <scope>NUCLEOTIDE SEQUENCE [LARGE SCALE GENOMIC DNA]</scope>
    <source>
        <strain evidence="9 11">F1-27</strain>
    </source>
</reference>
<protein>
    <recommendedName>
        <fullName evidence="2">histidine kinase</fullName>
        <ecNumber evidence="2">2.7.13.3</ecNumber>
    </recommendedName>
</protein>
<dbReference type="Proteomes" id="UP000271291">
    <property type="component" value="Chromosome"/>
</dbReference>
<feature type="region of interest" description="Disordered" evidence="7">
    <location>
        <begin position="233"/>
        <end position="259"/>
    </location>
</feature>
<evidence type="ECO:0000256" key="4">
    <source>
        <dbReference type="ARBA" id="ARBA00022741"/>
    </source>
</evidence>
<dbReference type="OrthoDB" id="9809567at2"/>
<evidence type="ECO:0000313" key="11">
    <source>
        <dbReference type="Proteomes" id="UP000271291"/>
    </source>
</evidence>
<evidence type="ECO:0000313" key="12">
    <source>
        <dbReference type="Proteomes" id="UP000501753"/>
    </source>
</evidence>
<evidence type="ECO:0000259" key="8">
    <source>
        <dbReference type="PROSITE" id="PS50109"/>
    </source>
</evidence>
<dbReference type="Proteomes" id="UP000501753">
    <property type="component" value="Chromosome"/>
</dbReference>
<dbReference type="GO" id="GO:0005524">
    <property type="term" value="F:ATP binding"/>
    <property type="evidence" value="ECO:0007669"/>
    <property type="project" value="UniProtKB-KW"/>
</dbReference>
<name>A0A3Q9KPK9_STRGD</name>
<dbReference type="InterPro" id="IPR050980">
    <property type="entry name" value="2C_sensor_his_kinase"/>
</dbReference>
<evidence type="ECO:0000256" key="7">
    <source>
        <dbReference type="SAM" id="MobiDB-lite"/>
    </source>
</evidence>
<evidence type="ECO:0000256" key="1">
    <source>
        <dbReference type="ARBA" id="ARBA00000085"/>
    </source>
</evidence>
<dbReference type="Pfam" id="PF02518">
    <property type="entry name" value="HATPase_c"/>
    <property type="match status" value="1"/>
</dbReference>
<dbReference type="GO" id="GO:0004673">
    <property type="term" value="F:protein histidine kinase activity"/>
    <property type="evidence" value="ECO:0007669"/>
    <property type="project" value="UniProtKB-EC"/>
</dbReference>
<dbReference type="KEGG" id="sgd:ELQ87_00930"/>
<dbReference type="InterPro" id="IPR003594">
    <property type="entry name" value="HATPase_dom"/>
</dbReference>
<dbReference type="InterPro" id="IPR005467">
    <property type="entry name" value="His_kinase_dom"/>
</dbReference>
<organism evidence="9 11">
    <name type="scientific">Streptomyces griseoviridis</name>
    <dbReference type="NCBI Taxonomy" id="45398"/>
    <lineage>
        <taxon>Bacteria</taxon>
        <taxon>Bacillati</taxon>
        <taxon>Actinomycetota</taxon>
        <taxon>Actinomycetes</taxon>
        <taxon>Kitasatosporales</taxon>
        <taxon>Streptomycetaceae</taxon>
        <taxon>Streptomyces</taxon>
    </lineage>
</organism>
<feature type="compositionally biased region" description="Low complexity" evidence="7">
    <location>
        <begin position="305"/>
        <end position="315"/>
    </location>
</feature>
<evidence type="ECO:0000256" key="5">
    <source>
        <dbReference type="ARBA" id="ARBA00022777"/>
    </source>
</evidence>
<keyword evidence="4" id="KW-0547">Nucleotide-binding</keyword>
<feature type="compositionally biased region" description="Low complexity" evidence="7">
    <location>
        <begin position="323"/>
        <end position="332"/>
    </location>
</feature>
<comment type="catalytic activity">
    <reaction evidence="1">
        <text>ATP + protein L-histidine = ADP + protein N-phospho-L-histidine.</text>
        <dbReference type="EC" id="2.7.13.3"/>
    </reaction>
</comment>
<dbReference type="EC" id="2.7.13.3" evidence="2"/>